<name>M2NED6_BAUPA</name>
<feature type="coiled-coil region" evidence="1">
    <location>
        <begin position="117"/>
        <end position="144"/>
    </location>
</feature>
<dbReference type="AlphaFoldDB" id="M2NED6"/>
<reference evidence="2 3" key="1">
    <citation type="journal article" date="2012" name="PLoS Pathog.">
        <title>Diverse lifestyles and strategies of plant pathogenesis encoded in the genomes of eighteen Dothideomycetes fungi.</title>
        <authorList>
            <person name="Ohm R.A."/>
            <person name="Feau N."/>
            <person name="Henrissat B."/>
            <person name="Schoch C.L."/>
            <person name="Horwitz B.A."/>
            <person name="Barry K.W."/>
            <person name="Condon B.J."/>
            <person name="Copeland A.C."/>
            <person name="Dhillon B."/>
            <person name="Glaser F."/>
            <person name="Hesse C.N."/>
            <person name="Kosti I."/>
            <person name="LaButti K."/>
            <person name="Lindquist E.A."/>
            <person name="Lucas S."/>
            <person name="Salamov A.A."/>
            <person name="Bradshaw R.E."/>
            <person name="Ciuffetti L."/>
            <person name="Hamelin R.C."/>
            <person name="Kema G.H.J."/>
            <person name="Lawrence C."/>
            <person name="Scott J.A."/>
            <person name="Spatafora J.W."/>
            <person name="Turgeon B.G."/>
            <person name="de Wit P.J.G.M."/>
            <person name="Zhong S."/>
            <person name="Goodwin S.B."/>
            <person name="Grigoriev I.V."/>
        </authorList>
    </citation>
    <scope>NUCLEOTIDE SEQUENCE [LARGE SCALE GENOMIC DNA]</scope>
    <source>
        <strain evidence="2 3">UAMH 10762</strain>
    </source>
</reference>
<dbReference type="KEGG" id="bcom:BAUCODRAFT_23856"/>
<evidence type="ECO:0000256" key="1">
    <source>
        <dbReference type="SAM" id="Coils"/>
    </source>
</evidence>
<evidence type="ECO:0000313" key="2">
    <source>
        <dbReference type="EMBL" id="EMC97589.1"/>
    </source>
</evidence>
<accession>M2NED6</accession>
<keyword evidence="1" id="KW-0175">Coiled coil</keyword>
<dbReference type="Proteomes" id="UP000011761">
    <property type="component" value="Unassembled WGS sequence"/>
</dbReference>
<organism evidence="2 3">
    <name type="scientific">Baudoinia panamericana (strain UAMH 10762)</name>
    <name type="common">Angels' share fungus</name>
    <name type="synonym">Baudoinia compniacensis (strain UAMH 10762)</name>
    <dbReference type="NCBI Taxonomy" id="717646"/>
    <lineage>
        <taxon>Eukaryota</taxon>
        <taxon>Fungi</taxon>
        <taxon>Dikarya</taxon>
        <taxon>Ascomycota</taxon>
        <taxon>Pezizomycotina</taxon>
        <taxon>Dothideomycetes</taxon>
        <taxon>Dothideomycetidae</taxon>
        <taxon>Mycosphaerellales</taxon>
        <taxon>Teratosphaeriaceae</taxon>
        <taxon>Baudoinia</taxon>
    </lineage>
</organism>
<dbReference type="EMBL" id="KB445554">
    <property type="protein sequence ID" value="EMC97589.1"/>
    <property type="molecule type" value="Genomic_DNA"/>
</dbReference>
<keyword evidence="3" id="KW-1185">Reference proteome</keyword>
<dbReference type="GeneID" id="19110089"/>
<proteinExistence type="predicted"/>
<protein>
    <submittedName>
        <fullName evidence="2">Uncharacterized protein</fullName>
    </submittedName>
</protein>
<dbReference type="HOGENOM" id="CLU_930622_0_0_1"/>
<sequence length="299" mass="30689">MLAIQRINQVSEHFPTRALWNTTGVMFFNGRPDRERQAWVRKRAERMPKGLEGPLGFGGVPSASTPDWGASMMISPSTCLPIEGFAIARGGGGMSHSPVAVITQTQDSPRTGWQDRMQAKHDQMAAEQEQMRAKRERVMAKQARRAALSRGGSFGPWMGLPPEASAIMGGAFGPSMSMSGPHGGFMASPGTGGLGGILGIPGMIPGGGVFGGAGAGLGAPMDRGLPQGMPNMGGGGVGGDALPGLRGKDLRSGAMPNLPGLAGPGAVKDENGGESDWMRIRTGHLEDCAGAGVFVGSGG</sequence>
<gene>
    <name evidence="2" type="ORF">BAUCODRAFT_23856</name>
</gene>
<dbReference type="RefSeq" id="XP_007675146.1">
    <property type="nucleotide sequence ID" value="XM_007676956.1"/>
</dbReference>
<evidence type="ECO:0000313" key="3">
    <source>
        <dbReference type="Proteomes" id="UP000011761"/>
    </source>
</evidence>